<evidence type="ECO:0000256" key="5">
    <source>
        <dbReference type="SAM" id="SignalP"/>
    </source>
</evidence>
<dbReference type="Proteomes" id="UP001499951">
    <property type="component" value="Unassembled WGS sequence"/>
</dbReference>
<comment type="subcellular location">
    <subcellularLocation>
        <location evidence="1 4">Cell outer membrane</location>
    </subcellularLocation>
</comment>
<comment type="caution">
    <text evidence="8">The sequence shown here is derived from an EMBL/GenBank/DDBJ whole genome shotgun (WGS) entry which is preliminary data.</text>
</comment>
<dbReference type="Gene3D" id="2.40.170.20">
    <property type="entry name" value="TonB-dependent receptor, beta-barrel domain"/>
    <property type="match status" value="1"/>
</dbReference>
<evidence type="ECO:0000256" key="4">
    <source>
        <dbReference type="RuleBase" id="RU003357"/>
    </source>
</evidence>
<dbReference type="InterPro" id="IPR037066">
    <property type="entry name" value="Plug_dom_sf"/>
</dbReference>
<dbReference type="Gene3D" id="2.170.130.10">
    <property type="entry name" value="TonB-dependent receptor, plug domain"/>
    <property type="match status" value="1"/>
</dbReference>
<dbReference type="Pfam" id="PF00593">
    <property type="entry name" value="TonB_dep_Rec_b-barrel"/>
    <property type="match status" value="1"/>
</dbReference>
<keyword evidence="9" id="KW-1185">Reference proteome</keyword>
<keyword evidence="4" id="KW-0798">TonB box</keyword>
<dbReference type="InterPro" id="IPR036942">
    <property type="entry name" value="Beta-barrel_TonB_sf"/>
</dbReference>
<dbReference type="InterPro" id="IPR012910">
    <property type="entry name" value="Plug_dom"/>
</dbReference>
<gene>
    <name evidence="8" type="ORF">GCM10008942_21960</name>
</gene>
<reference evidence="8 9" key="1">
    <citation type="journal article" date="2019" name="Int. J. Syst. Evol. Microbiol.">
        <title>The Global Catalogue of Microorganisms (GCM) 10K type strain sequencing project: providing services to taxonomists for standard genome sequencing and annotation.</title>
        <authorList>
            <consortium name="The Broad Institute Genomics Platform"/>
            <consortium name="The Broad Institute Genome Sequencing Center for Infectious Disease"/>
            <person name="Wu L."/>
            <person name="Ma J."/>
        </authorList>
    </citation>
    <scope>NUCLEOTIDE SEQUENCE [LARGE SCALE GENOMIC DNA]</scope>
    <source>
        <strain evidence="8 9">JCM 15089</strain>
    </source>
</reference>
<dbReference type="InterPro" id="IPR000531">
    <property type="entry name" value="Beta-barrel_TonB"/>
</dbReference>
<organism evidence="8 9">
    <name type="scientific">Rhizomicrobium electricum</name>
    <dbReference type="NCBI Taxonomy" id="480070"/>
    <lineage>
        <taxon>Bacteria</taxon>
        <taxon>Pseudomonadati</taxon>
        <taxon>Pseudomonadota</taxon>
        <taxon>Alphaproteobacteria</taxon>
        <taxon>Micropepsales</taxon>
        <taxon>Micropepsaceae</taxon>
        <taxon>Rhizomicrobium</taxon>
    </lineage>
</organism>
<evidence type="ECO:0000313" key="8">
    <source>
        <dbReference type="EMBL" id="GAA0572846.1"/>
    </source>
</evidence>
<protein>
    <submittedName>
        <fullName evidence="8">TonB-dependent receptor</fullName>
    </submittedName>
</protein>
<feature type="signal peptide" evidence="5">
    <location>
        <begin position="1"/>
        <end position="27"/>
    </location>
</feature>
<comment type="similarity">
    <text evidence="4">Belongs to the TonB-dependent receptor family.</text>
</comment>
<evidence type="ECO:0000259" key="7">
    <source>
        <dbReference type="Pfam" id="PF07715"/>
    </source>
</evidence>
<name>A0ABN1ERT6_9PROT</name>
<feature type="domain" description="TonB-dependent receptor plug" evidence="7">
    <location>
        <begin position="52"/>
        <end position="158"/>
    </location>
</feature>
<dbReference type="Pfam" id="PF07715">
    <property type="entry name" value="Plug"/>
    <property type="match status" value="1"/>
</dbReference>
<proteinExistence type="inferred from homology"/>
<dbReference type="PANTHER" id="PTHR47234:SF2">
    <property type="entry name" value="TONB-DEPENDENT RECEPTOR"/>
    <property type="match status" value="1"/>
</dbReference>
<accession>A0ABN1ERT6</accession>
<sequence length="1011" mass="108491">MSLRLSSWLNGASGAAILVGLIGPAFAQTTGTSGAQMEQVTVTGSLIRGTPSDTALPVQTFTQADLENRGSPSAIDFAKDLPMVGPTTGEAYYFGGPALAGYTSLNLRNLGAGETLTLFNGRRSNNNLTNIPQIALARTEILGDGAATTYGADATAGVVNLITRDDFVGLEARGQYRAVSDTSGEWSLGLLGGVGDDRMNLMVSGEWAHRSRLHAVDRNFVRKSLNPSDPEFNPSPWSTFSNLAGWVPRGALPATPSATDTGEWGPALGLVSDFTPESCGAVGGRPINAYTCSYNYVNYYNLVEDQDTYRGFLQFNAKLNSHMKFHMDAFYGQTWIPELMASPSQPIVQGPAMAGGALYQFYVPITNPYAAQFATAHGVTGASGFTPITYRVMAHGGNFAMSDRGYGVPDKVKNTTWHVSAGVTGELGSWADVLKDVSYDAAVTYNQTNSFNTHPDIVGYRFQEALDGFGGPNCHATDLDPTRFGTQNPAAAGQNGCQYWNPFSTSFKGQPVLGLANPNYVPGQENPLDLTRWLFDPRATDTIASDVTLDLVFSGSSGLALPGGDLSWALGGQYRHLESHQNIPDPVYNGTLACPWPSNFTGVNGAGSTPMPQTPASNTDPNYRGCGLNDSPFILFSTQPPVSASRAQGSIFGELQIPVLDNLNFQIGGRHEEFDGGLKADVWKIAGKWDVWGPLSLRGSYGTNYQAPPLGTIPGNTTINGRTFDAASGNWLAGRFVVAPNLRPETAKSWNVGAILQGRGFADDNHFQIIVDYFDIRTKGQIGTIAEPNAIANLVFNGAGHTITTCDSTVQPLLNRITFNAGCAVGMSGNNTFSMVTTLTGNGPGQTTTGFDLQSVYDMPLWTGDLTLALNGTWVTQLKTGATFLDGVQVTPAMNRLGKLNFQTFATSAPRTRANASINYALDEHNFRLAVNFVSAVTDDRTGTQIDEHGKNWITADFTYRYQYAENVSLTLTVQNILDRDPPLVQEEFGYDPFIADPLGRTIEIGIKYDL</sequence>
<dbReference type="PANTHER" id="PTHR47234">
    <property type="match status" value="1"/>
</dbReference>
<dbReference type="RefSeq" id="WP_166934481.1">
    <property type="nucleotide sequence ID" value="NZ_BAAADD010000005.1"/>
</dbReference>
<dbReference type="EMBL" id="BAAADD010000005">
    <property type="protein sequence ID" value="GAA0572846.1"/>
    <property type="molecule type" value="Genomic_DNA"/>
</dbReference>
<keyword evidence="8" id="KW-0675">Receptor</keyword>
<evidence type="ECO:0000259" key="6">
    <source>
        <dbReference type="Pfam" id="PF00593"/>
    </source>
</evidence>
<keyword evidence="3" id="KW-0998">Cell outer membrane</keyword>
<dbReference type="SUPFAM" id="SSF56935">
    <property type="entry name" value="Porins"/>
    <property type="match status" value="1"/>
</dbReference>
<evidence type="ECO:0000256" key="1">
    <source>
        <dbReference type="ARBA" id="ARBA00004442"/>
    </source>
</evidence>
<evidence type="ECO:0000256" key="2">
    <source>
        <dbReference type="ARBA" id="ARBA00023136"/>
    </source>
</evidence>
<keyword evidence="5" id="KW-0732">Signal</keyword>
<keyword evidence="2 4" id="KW-0472">Membrane</keyword>
<evidence type="ECO:0000313" key="9">
    <source>
        <dbReference type="Proteomes" id="UP001499951"/>
    </source>
</evidence>
<feature type="chain" id="PRO_5046806016" evidence="5">
    <location>
        <begin position="28"/>
        <end position="1011"/>
    </location>
</feature>
<feature type="domain" description="TonB-dependent receptor-like beta-barrel" evidence="6">
    <location>
        <begin position="506"/>
        <end position="977"/>
    </location>
</feature>
<evidence type="ECO:0000256" key="3">
    <source>
        <dbReference type="ARBA" id="ARBA00023237"/>
    </source>
</evidence>